<evidence type="ECO:0000256" key="1">
    <source>
        <dbReference type="SAM" id="MobiDB-lite"/>
    </source>
</evidence>
<accession>A0ABX5IG38</accession>
<dbReference type="InterPro" id="IPR042274">
    <property type="entry name" value="YycH/YycI_2"/>
</dbReference>
<evidence type="ECO:0000313" key="4">
    <source>
        <dbReference type="Proteomes" id="UP000242694"/>
    </source>
</evidence>
<protein>
    <recommendedName>
        <fullName evidence="2">Regulatory protein YycH domain-containing protein</fullName>
    </recommendedName>
</protein>
<dbReference type="RefSeq" id="WP_107398194.1">
    <property type="nucleotide sequence ID" value="NZ_JAHCOE010000004.1"/>
</dbReference>
<dbReference type="CDD" id="cd15787">
    <property type="entry name" value="YycH_N"/>
    <property type="match status" value="1"/>
</dbReference>
<dbReference type="InterPro" id="IPR009996">
    <property type="entry name" value="YycH"/>
</dbReference>
<evidence type="ECO:0000313" key="3">
    <source>
        <dbReference type="EMBL" id="PTH18270.1"/>
    </source>
</evidence>
<evidence type="ECO:0000259" key="2">
    <source>
        <dbReference type="Pfam" id="PF07435"/>
    </source>
</evidence>
<organism evidence="3 4">
    <name type="scientific">Staphylococcus auricularis</name>
    <dbReference type="NCBI Taxonomy" id="29379"/>
    <lineage>
        <taxon>Bacteria</taxon>
        <taxon>Bacillati</taxon>
        <taxon>Bacillota</taxon>
        <taxon>Bacilli</taxon>
        <taxon>Bacillales</taxon>
        <taxon>Staphylococcaceae</taxon>
        <taxon>Staphylococcus</taxon>
    </lineage>
</organism>
<feature type="region of interest" description="Disordered" evidence="1">
    <location>
        <begin position="35"/>
        <end position="56"/>
    </location>
</feature>
<feature type="compositionally biased region" description="Polar residues" evidence="1">
    <location>
        <begin position="46"/>
        <end position="56"/>
    </location>
</feature>
<feature type="domain" description="Regulatory protein YycH" evidence="2">
    <location>
        <begin position="6"/>
        <end position="438"/>
    </location>
</feature>
<dbReference type="EMBL" id="PZDI01000020">
    <property type="protein sequence ID" value="PTH18270.1"/>
    <property type="molecule type" value="Genomic_DNA"/>
</dbReference>
<proteinExistence type="predicted"/>
<comment type="caution">
    <text evidence="3">The sequence shown here is derived from an EMBL/GenBank/DDBJ whole genome shotgun (WGS) entry which is preliminary data.</text>
</comment>
<dbReference type="Proteomes" id="UP000242694">
    <property type="component" value="Unassembled WGS sequence"/>
</dbReference>
<reference evidence="3 4" key="1">
    <citation type="journal article" date="2016" name="Front. Microbiol.">
        <title>Comprehensive Phylogenetic Analysis of Bovine Non-aureus Staphylococci Species Based on Whole-Genome Sequencing.</title>
        <authorList>
            <person name="Naushad S."/>
            <person name="Barkema H.W."/>
            <person name="Luby C."/>
            <person name="Condas L.A."/>
            <person name="Nobrega D.B."/>
            <person name="Carson D.A."/>
            <person name="De Buck J."/>
        </authorList>
    </citation>
    <scope>NUCLEOTIDE SEQUENCE [LARGE SCALE GENOMIC DNA]</scope>
    <source>
        <strain evidence="3 4">SNUC 993</strain>
    </source>
</reference>
<name>A0ABX5IG38_9STAP</name>
<keyword evidence="4" id="KW-1185">Reference proteome</keyword>
<feature type="compositionally biased region" description="Basic and acidic residues" evidence="1">
    <location>
        <begin position="35"/>
        <end position="45"/>
    </location>
</feature>
<gene>
    <name evidence="3" type="ORF">BU607_05680</name>
</gene>
<sequence length="475" mass="54422">MSSKEIAKSAVLIALVLLSIVLTYMTWNFSPDVSDVDRTEDDKTENQSQTIGKPNNVSMDEVITPYQLIHSNEGNVKGMEAHRDSVKKINKVIQDQKVTHTQHMHSDHNLIIPDLSDDFVVFDFSYDMPLSTYLGQVMNIEARVPNDFNFNRLLINEDQNGKLQMYAISKDRHDVVKMKSSASATQFSDTLDNLDKKMKPYAEIITNKDTVDKATHIFAPSEEQKLKSYRTIYSHFSVDTMNSILFNDSVVVRSAKSGTTTYNNNTGVANYNDRSEKYQYKNLSEDRNSSKNMKEVIPSTFDYINHHGGFTDDFRLFDKDDKSGELMYQMFFNGRPTFNEDDLESLRVSWGDHGIFSYSRALLKTNITIDSGDEEKTLDGVEKVRASLANNPNINFEAVSNMTIGYAINDNPDKNDIEIQRNSELIPRWFIEYKGDWHEYDGNGGAKINELETREDGIYFCIYFSQHHVGRDLCE</sequence>
<dbReference type="Gene3D" id="3.30.310.160">
    <property type="entry name" value="YycH protein, domain 2"/>
    <property type="match status" value="1"/>
</dbReference>
<dbReference type="Pfam" id="PF07435">
    <property type="entry name" value="YycH"/>
    <property type="match status" value="1"/>
</dbReference>